<evidence type="ECO:0000256" key="3">
    <source>
        <dbReference type="ARBA" id="ARBA00022448"/>
    </source>
</evidence>
<dbReference type="EMBL" id="MWMH01000004">
    <property type="protein sequence ID" value="OOP72881.1"/>
    <property type="molecule type" value="Genomic_DNA"/>
</dbReference>
<comment type="subcellular location">
    <subcellularLocation>
        <location evidence="1">Periplasm</location>
    </subcellularLocation>
</comment>
<dbReference type="PANTHER" id="PTHR30024:SF47">
    <property type="entry name" value="TAURINE-BINDING PERIPLASMIC PROTEIN"/>
    <property type="match status" value="1"/>
</dbReference>
<organism evidence="7 8">
    <name type="scientific">Clostridium beijerinckii</name>
    <name type="common">Clostridium MP</name>
    <dbReference type="NCBI Taxonomy" id="1520"/>
    <lineage>
        <taxon>Bacteria</taxon>
        <taxon>Bacillati</taxon>
        <taxon>Bacillota</taxon>
        <taxon>Clostridia</taxon>
        <taxon>Eubacteriales</taxon>
        <taxon>Clostridiaceae</taxon>
        <taxon>Clostridium</taxon>
    </lineage>
</organism>
<protein>
    <submittedName>
        <fullName evidence="7">Aliphatic sulfonate ABC transporter substrate-binding protein</fullName>
    </submittedName>
</protein>
<name>A0A1S9N660_CLOBE</name>
<dbReference type="InterPro" id="IPR010067">
    <property type="entry name" value="ABC_SsuA_sub-bd"/>
</dbReference>
<dbReference type="Pfam" id="PF09084">
    <property type="entry name" value="NMT1"/>
    <property type="match status" value="1"/>
</dbReference>
<dbReference type="PROSITE" id="PS51257">
    <property type="entry name" value="PROKAR_LIPOPROTEIN"/>
    <property type="match status" value="1"/>
</dbReference>
<comment type="caution">
    <text evidence="7">The sequence shown here is derived from an EMBL/GenBank/DDBJ whole genome shotgun (WGS) entry which is preliminary data.</text>
</comment>
<dbReference type="InterPro" id="IPR015168">
    <property type="entry name" value="SsuA/THI5"/>
</dbReference>
<evidence type="ECO:0000256" key="5">
    <source>
        <dbReference type="SAM" id="SignalP"/>
    </source>
</evidence>
<accession>A0A1S9N660</accession>
<keyword evidence="3" id="KW-0813">Transport</keyword>
<feature type="signal peptide" evidence="5">
    <location>
        <begin position="1"/>
        <end position="19"/>
    </location>
</feature>
<reference evidence="7 8" key="1">
    <citation type="submission" date="2017-02" db="EMBL/GenBank/DDBJ databases">
        <title>Genome sequence of Clostridium beijerinckii Br21.</title>
        <authorList>
            <person name="Fonseca B.C."/>
            <person name="Guazzaroni M.E."/>
            <person name="Riano-Pachon D.M."/>
            <person name="Reginatto V."/>
        </authorList>
    </citation>
    <scope>NUCLEOTIDE SEQUENCE [LARGE SCALE GENOMIC DNA]</scope>
    <source>
        <strain evidence="7 8">Br21</strain>
    </source>
</reference>
<gene>
    <name evidence="7" type="ORF">CBEIBR21_13780</name>
</gene>
<dbReference type="RefSeq" id="WP_008423942.1">
    <property type="nucleotide sequence ID" value="NZ_MWMH01000004.1"/>
</dbReference>
<sequence length="338" mass="37250">MKKKILGSMLAVFMMFSLAACGNGKTVDSSAKKEGELTKVTLGMTTWPTNELYYLAKEKGIFEKNGLDVEIQEFTSTTESSNAFVGGKLDFCTAPSSETIAPYSQGGKFSVVLVSDKSNGCEGLIAKPEIKSIKDLKGKTVATQLYSVDHMFLLTLLNDAGMSKSDINIVDMSIQQAGNAFVAGQVDAACVWDPYFSNAKNSGGTVLYSSKDNPDLITDALLASSDIVNNKPEVVQAVVKSFFEAREYWKQNPDEANEFMATKMGVDKKEFASEMEGLIIPDIDEELKLFEEADNYTYWGYTQNKIESFMKELGVITKEVDCKDLLNDKFVKEYAKSK</sequence>
<dbReference type="SUPFAM" id="SSF53850">
    <property type="entry name" value="Periplasmic binding protein-like II"/>
    <property type="match status" value="1"/>
</dbReference>
<dbReference type="CDD" id="cd13563">
    <property type="entry name" value="PBP2_SsuA_like_6"/>
    <property type="match status" value="1"/>
</dbReference>
<dbReference type="NCBIfam" id="TIGR01728">
    <property type="entry name" value="SsuA_fam"/>
    <property type="match status" value="1"/>
</dbReference>
<keyword evidence="4 5" id="KW-0732">Signal</keyword>
<dbReference type="PANTHER" id="PTHR30024">
    <property type="entry name" value="ALIPHATIC SULFONATES-BINDING PROTEIN-RELATED"/>
    <property type="match status" value="1"/>
</dbReference>
<evidence type="ECO:0000259" key="6">
    <source>
        <dbReference type="Pfam" id="PF09084"/>
    </source>
</evidence>
<dbReference type="GO" id="GO:0016020">
    <property type="term" value="C:membrane"/>
    <property type="evidence" value="ECO:0007669"/>
    <property type="project" value="InterPro"/>
</dbReference>
<dbReference type="GO" id="GO:0042626">
    <property type="term" value="F:ATPase-coupled transmembrane transporter activity"/>
    <property type="evidence" value="ECO:0007669"/>
    <property type="project" value="InterPro"/>
</dbReference>
<feature type="domain" description="SsuA/THI5-like" evidence="6">
    <location>
        <begin position="53"/>
        <end position="256"/>
    </location>
</feature>
<evidence type="ECO:0000256" key="4">
    <source>
        <dbReference type="ARBA" id="ARBA00022729"/>
    </source>
</evidence>
<proteinExistence type="inferred from homology"/>
<feature type="chain" id="PRO_5039661240" evidence="5">
    <location>
        <begin position="20"/>
        <end position="338"/>
    </location>
</feature>
<dbReference type="AlphaFoldDB" id="A0A1S9N660"/>
<dbReference type="Gene3D" id="3.40.190.10">
    <property type="entry name" value="Periplasmic binding protein-like II"/>
    <property type="match status" value="2"/>
</dbReference>
<evidence type="ECO:0000256" key="1">
    <source>
        <dbReference type="ARBA" id="ARBA00004418"/>
    </source>
</evidence>
<evidence type="ECO:0000313" key="7">
    <source>
        <dbReference type="EMBL" id="OOP72881.1"/>
    </source>
</evidence>
<dbReference type="GO" id="GO:0042597">
    <property type="term" value="C:periplasmic space"/>
    <property type="evidence" value="ECO:0007669"/>
    <property type="project" value="UniProtKB-SubCell"/>
</dbReference>
<evidence type="ECO:0000313" key="8">
    <source>
        <dbReference type="Proteomes" id="UP000190959"/>
    </source>
</evidence>
<dbReference type="Proteomes" id="UP000190959">
    <property type="component" value="Unassembled WGS sequence"/>
</dbReference>
<evidence type="ECO:0000256" key="2">
    <source>
        <dbReference type="ARBA" id="ARBA00010742"/>
    </source>
</evidence>
<comment type="similarity">
    <text evidence="2">Belongs to the bacterial solute-binding protein SsuA/TauA family.</text>
</comment>